<evidence type="ECO:0000259" key="1">
    <source>
        <dbReference type="Pfam" id="PF01609"/>
    </source>
</evidence>
<dbReference type="Proteomes" id="UP001428290">
    <property type="component" value="Unassembled WGS sequence"/>
</dbReference>
<keyword evidence="3" id="KW-1185">Reference proteome</keyword>
<gene>
    <name evidence="2" type="ORF">Hgul01_04480</name>
</gene>
<name>A0ABP9X5I9_9CHLR</name>
<dbReference type="RefSeq" id="WP_345724257.1">
    <property type="nucleotide sequence ID" value="NZ_BAABRU010000021.1"/>
</dbReference>
<dbReference type="Pfam" id="PF01609">
    <property type="entry name" value="DDE_Tnp_1"/>
    <property type="match status" value="1"/>
</dbReference>
<dbReference type="InterPro" id="IPR002559">
    <property type="entry name" value="Transposase_11"/>
</dbReference>
<accession>A0ABP9X5I9</accession>
<reference evidence="2 3" key="1">
    <citation type="submission" date="2024-02" db="EMBL/GenBank/DDBJ databases">
        <title>Herpetosiphon gulosus NBRC 112829.</title>
        <authorList>
            <person name="Ichikawa N."/>
            <person name="Katano-Makiyama Y."/>
            <person name="Hidaka K."/>
        </authorList>
    </citation>
    <scope>NUCLEOTIDE SEQUENCE [LARGE SCALE GENOMIC DNA]</scope>
    <source>
        <strain evidence="2 3">NBRC 112829</strain>
    </source>
</reference>
<dbReference type="EMBL" id="BAABRU010000021">
    <property type="protein sequence ID" value="GAA5530660.1"/>
    <property type="molecule type" value="Genomic_DNA"/>
</dbReference>
<evidence type="ECO:0000313" key="2">
    <source>
        <dbReference type="EMBL" id="GAA5530660.1"/>
    </source>
</evidence>
<proteinExistence type="predicted"/>
<organism evidence="2 3">
    <name type="scientific">Herpetosiphon gulosus</name>
    <dbReference type="NCBI Taxonomy" id="1973496"/>
    <lineage>
        <taxon>Bacteria</taxon>
        <taxon>Bacillati</taxon>
        <taxon>Chloroflexota</taxon>
        <taxon>Chloroflexia</taxon>
        <taxon>Herpetosiphonales</taxon>
        <taxon>Herpetosiphonaceae</taxon>
        <taxon>Herpetosiphon</taxon>
    </lineage>
</organism>
<sequence>MPAVPGPAPALAPSEVLTILLAMDIVPFPSETGFLGFLRATHGDLFPTLPHQSQFNRHARRLRSLLEALRQSWLHSWALITRPQVILDTKPIPVVGYTRSKGRSDFAGSATYGYCASRKLAYFGYKLVMLTTLDGIPVAYDLVPAHTDERAAADAILDQVTNADIWADKGFLGAAWQQSVRDTTGNRIWTAKRQHQSPNPVVFDRLIGSIRERIEGTFHELQNTGRNVERLLAKTVDGLATRIATKVTHLVLKAVLRARFGIDVLTFTVIKEV</sequence>
<protein>
    <submittedName>
        <fullName evidence="2">IS982 family transposase ISRmsp1</fullName>
    </submittedName>
</protein>
<comment type="caution">
    <text evidence="2">The sequence shown here is derived from an EMBL/GenBank/DDBJ whole genome shotgun (WGS) entry which is preliminary data.</text>
</comment>
<dbReference type="NCBIfam" id="NF033520">
    <property type="entry name" value="transpos_IS982"/>
    <property type="match status" value="1"/>
</dbReference>
<feature type="domain" description="Transposase IS4-like" evidence="1">
    <location>
        <begin position="83"/>
        <end position="248"/>
    </location>
</feature>
<evidence type="ECO:0000313" key="3">
    <source>
        <dbReference type="Proteomes" id="UP001428290"/>
    </source>
</evidence>